<accession>A0A0A9BUW8</accession>
<organism evidence="2">
    <name type="scientific">Arundo donax</name>
    <name type="common">Giant reed</name>
    <name type="synonym">Donax arundinaceus</name>
    <dbReference type="NCBI Taxonomy" id="35708"/>
    <lineage>
        <taxon>Eukaryota</taxon>
        <taxon>Viridiplantae</taxon>
        <taxon>Streptophyta</taxon>
        <taxon>Embryophyta</taxon>
        <taxon>Tracheophyta</taxon>
        <taxon>Spermatophyta</taxon>
        <taxon>Magnoliopsida</taxon>
        <taxon>Liliopsida</taxon>
        <taxon>Poales</taxon>
        <taxon>Poaceae</taxon>
        <taxon>PACMAD clade</taxon>
        <taxon>Arundinoideae</taxon>
        <taxon>Arundineae</taxon>
        <taxon>Arundo</taxon>
    </lineage>
</organism>
<feature type="region of interest" description="Disordered" evidence="1">
    <location>
        <begin position="39"/>
        <end position="60"/>
    </location>
</feature>
<reference evidence="2" key="2">
    <citation type="journal article" date="2015" name="Data Brief">
        <title>Shoot transcriptome of the giant reed, Arundo donax.</title>
        <authorList>
            <person name="Barrero R.A."/>
            <person name="Guerrero F.D."/>
            <person name="Moolhuijzen P."/>
            <person name="Goolsby J.A."/>
            <person name="Tidwell J."/>
            <person name="Bellgard S.E."/>
            <person name="Bellgard M.I."/>
        </authorList>
    </citation>
    <scope>NUCLEOTIDE SEQUENCE</scope>
    <source>
        <tissue evidence="2">Shoot tissue taken approximately 20 cm above the soil surface</tissue>
    </source>
</reference>
<dbReference type="EMBL" id="GBRH01230041">
    <property type="protein sequence ID" value="JAD67854.1"/>
    <property type="molecule type" value="Transcribed_RNA"/>
</dbReference>
<proteinExistence type="predicted"/>
<protein>
    <submittedName>
        <fullName evidence="2">Uncharacterized protein</fullName>
    </submittedName>
</protein>
<evidence type="ECO:0000313" key="2">
    <source>
        <dbReference type="EMBL" id="JAD67854.1"/>
    </source>
</evidence>
<feature type="compositionally biased region" description="Polar residues" evidence="1">
    <location>
        <begin position="43"/>
        <end position="60"/>
    </location>
</feature>
<evidence type="ECO:0000256" key="1">
    <source>
        <dbReference type="SAM" id="MobiDB-lite"/>
    </source>
</evidence>
<reference evidence="2" key="1">
    <citation type="submission" date="2014-09" db="EMBL/GenBank/DDBJ databases">
        <authorList>
            <person name="Magalhaes I.L.F."/>
            <person name="Oliveira U."/>
            <person name="Santos F.R."/>
            <person name="Vidigal T.H.D.A."/>
            <person name="Brescovit A.D."/>
            <person name="Santos A.J."/>
        </authorList>
    </citation>
    <scope>NUCLEOTIDE SEQUENCE</scope>
    <source>
        <tissue evidence="2">Shoot tissue taken approximately 20 cm above the soil surface</tissue>
    </source>
</reference>
<sequence length="74" mass="8198">MFNSITMKQSHKNSHDHKVPMQIAPRLGSACMLLGRRRIKATPGNNQGRSSSAVTTSITLSQRKIRARLSKATH</sequence>
<dbReference type="AlphaFoldDB" id="A0A0A9BUW8"/>
<name>A0A0A9BUW8_ARUDO</name>
<feature type="region of interest" description="Disordered" evidence="1">
    <location>
        <begin position="1"/>
        <end position="20"/>
    </location>
</feature>